<dbReference type="CDD" id="cd06571">
    <property type="entry name" value="Bac_DnaA_C"/>
    <property type="match status" value="1"/>
</dbReference>
<organism evidence="2 3">
    <name type="scientific">Hyphobacterium marinum</name>
    <dbReference type="NCBI Taxonomy" id="3116574"/>
    <lineage>
        <taxon>Bacteria</taxon>
        <taxon>Pseudomonadati</taxon>
        <taxon>Pseudomonadota</taxon>
        <taxon>Alphaproteobacteria</taxon>
        <taxon>Maricaulales</taxon>
        <taxon>Maricaulaceae</taxon>
        <taxon>Hyphobacterium</taxon>
    </lineage>
</organism>
<evidence type="ECO:0000313" key="2">
    <source>
        <dbReference type="EMBL" id="MEE2567352.1"/>
    </source>
</evidence>
<accession>A0ABU7M0L0</accession>
<dbReference type="Proteomes" id="UP001310692">
    <property type="component" value="Unassembled WGS sequence"/>
</dbReference>
<comment type="caution">
    <text evidence="2">The sequence shown here is derived from an EMBL/GenBank/DDBJ whole genome shotgun (WGS) entry which is preliminary data.</text>
</comment>
<reference evidence="2 3" key="1">
    <citation type="submission" date="2024-01" db="EMBL/GenBank/DDBJ databases">
        <title>Hyphobacterium bacterium isolated from marine sediment.</title>
        <authorList>
            <person name="Zhao S."/>
        </authorList>
    </citation>
    <scope>NUCLEOTIDE SEQUENCE [LARGE SCALE GENOMIC DNA]</scope>
    <source>
        <strain evidence="2 3">Y60-23</strain>
    </source>
</reference>
<dbReference type="InterPro" id="IPR010921">
    <property type="entry name" value="Trp_repressor/repl_initiator"/>
</dbReference>
<keyword evidence="3" id="KW-1185">Reference proteome</keyword>
<dbReference type="RefSeq" id="WP_330196913.1">
    <property type="nucleotide sequence ID" value="NZ_JAZDRO010000005.1"/>
</dbReference>
<dbReference type="SMART" id="SM00760">
    <property type="entry name" value="Bac_DnaA_C"/>
    <property type="match status" value="1"/>
</dbReference>
<evidence type="ECO:0000259" key="1">
    <source>
        <dbReference type="SMART" id="SM00760"/>
    </source>
</evidence>
<proteinExistence type="predicted"/>
<feature type="domain" description="Chromosomal replication initiator DnaA C-terminal" evidence="1">
    <location>
        <begin position="13"/>
        <end position="82"/>
    </location>
</feature>
<gene>
    <name evidence="2" type="ORF">V0U35_11750</name>
</gene>
<dbReference type="InterPro" id="IPR013159">
    <property type="entry name" value="DnaA_C"/>
</dbReference>
<evidence type="ECO:0000313" key="3">
    <source>
        <dbReference type="Proteomes" id="UP001310692"/>
    </source>
</evidence>
<dbReference type="SUPFAM" id="SSF48295">
    <property type="entry name" value="TrpR-like"/>
    <property type="match status" value="1"/>
</dbReference>
<sequence length="116" mass="12903">MKHADLTEFDAPRARLVREAVAYAFNVSPDEMIAPTRRSSSVALARQVAMYLTHVAFELSLSQVAVFFGRDRTTASHACHVVEDRRDDPEFDACLDRLEGFLRAAPEPGPGLDFHA</sequence>
<dbReference type="Gene3D" id="1.10.1750.10">
    <property type="match status" value="1"/>
</dbReference>
<dbReference type="Pfam" id="PF08299">
    <property type="entry name" value="Bac_DnaA_C"/>
    <property type="match status" value="1"/>
</dbReference>
<name>A0ABU7M0L0_9PROT</name>
<protein>
    <submittedName>
        <fullName evidence="2">Helix-turn-helix domain-containing protein</fullName>
    </submittedName>
</protein>
<dbReference type="EMBL" id="JAZDRO010000005">
    <property type="protein sequence ID" value="MEE2567352.1"/>
    <property type="molecule type" value="Genomic_DNA"/>
</dbReference>